<evidence type="ECO:0000313" key="1">
    <source>
        <dbReference type="EMBL" id="KAJ5514960.1"/>
    </source>
</evidence>
<accession>A0A9W9Y3X3</accession>
<reference evidence="1" key="1">
    <citation type="submission" date="2022-12" db="EMBL/GenBank/DDBJ databases">
        <authorList>
            <person name="Petersen C."/>
        </authorList>
    </citation>
    <scope>NUCLEOTIDE SEQUENCE</scope>
    <source>
        <strain evidence="1">IBT 29495</strain>
    </source>
</reference>
<protein>
    <submittedName>
        <fullName evidence="1">Uncharacterized protein</fullName>
    </submittedName>
</protein>
<name>A0A9W9Y3X3_9EURO</name>
<reference evidence="1" key="2">
    <citation type="journal article" date="2023" name="IMA Fungus">
        <title>Comparative genomic study of the Penicillium genus elucidates a diverse pangenome and 15 lateral gene transfer events.</title>
        <authorList>
            <person name="Petersen C."/>
            <person name="Sorensen T."/>
            <person name="Nielsen M.R."/>
            <person name="Sondergaard T.E."/>
            <person name="Sorensen J.L."/>
            <person name="Fitzpatrick D.A."/>
            <person name="Frisvad J.C."/>
            <person name="Nielsen K.L."/>
        </authorList>
    </citation>
    <scope>NUCLEOTIDE SEQUENCE</scope>
    <source>
        <strain evidence="1">IBT 29495</strain>
    </source>
</reference>
<dbReference type="AlphaFoldDB" id="A0A9W9Y3X3"/>
<gene>
    <name evidence="1" type="ORF">N7463_004512</name>
</gene>
<organism evidence="1 2">
    <name type="scientific">Penicillium fimorum</name>
    <dbReference type="NCBI Taxonomy" id="1882269"/>
    <lineage>
        <taxon>Eukaryota</taxon>
        <taxon>Fungi</taxon>
        <taxon>Dikarya</taxon>
        <taxon>Ascomycota</taxon>
        <taxon>Pezizomycotina</taxon>
        <taxon>Eurotiomycetes</taxon>
        <taxon>Eurotiomycetidae</taxon>
        <taxon>Eurotiales</taxon>
        <taxon>Aspergillaceae</taxon>
        <taxon>Penicillium</taxon>
    </lineage>
</organism>
<dbReference type="EMBL" id="JAPWDS010000002">
    <property type="protein sequence ID" value="KAJ5514960.1"/>
    <property type="molecule type" value="Genomic_DNA"/>
</dbReference>
<proteinExistence type="predicted"/>
<sequence length="122" mass="13797">MPKRPHKEHFIHSLNGGSRSCYVSTSLTWGSQCFPGRPHPLEMVRLAASGKTPRYHDEHPVAREATTHILLSCPGLKMRPDMVYRAVELGSVVEDARLIFGPHFIEDSIVWLNSSFALERFV</sequence>
<dbReference type="Proteomes" id="UP001149954">
    <property type="component" value="Unassembled WGS sequence"/>
</dbReference>
<comment type="caution">
    <text evidence="1">The sequence shown here is derived from an EMBL/GenBank/DDBJ whole genome shotgun (WGS) entry which is preliminary data.</text>
</comment>
<keyword evidence="2" id="KW-1185">Reference proteome</keyword>
<evidence type="ECO:0000313" key="2">
    <source>
        <dbReference type="Proteomes" id="UP001149954"/>
    </source>
</evidence>